<reference evidence="2" key="1">
    <citation type="submission" date="2011-01" db="EMBL/GenBank/DDBJ databases">
        <title>The Genome Sequence of Nematocida parisii strain ERTm3.</title>
        <authorList>
            <consortium name="The Broad Institute Genome Sequencing Platform"/>
            <consortium name="The Broad Institute Genome Sequencing Center for Infectious Disease"/>
            <person name="Cuomo C."/>
            <person name="Troemel E."/>
            <person name="Young S.K."/>
            <person name="Zeng Q."/>
            <person name="Gargeya S."/>
            <person name="Fitzgerald M."/>
            <person name="Haas B."/>
            <person name="Abouelleil A."/>
            <person name="Alvarado L."/>
            <person name="Arachchi H.M."/>
            <person name="Berlin A."/>
            <person name="Chapman S.B."/>
            <person name="Gearin G."/>
            <person name="Goldberg J."/>
            <person name="Griggs A."/>
            <person name="Gujja S."/>
            <person name="Hansen M."/>
            <person name="Heiman D."/>
            <person name="Howarth C."/>
            <person name="Larimer J."/>
            <person name="Lui A."/>
            <person name="MacDonald P.J.P."/>
            <person name="McCowen C."/>
            <person name="Montmayeur A."/>
            <person name="Murphy C."/>
            <person name="Neiman D."/>
            <person name="Pearson M."/>
            <person name="Priest M."/>
            <person name="Roberts A."/>
            <person name="Saif S."/>
            <person name="Shea T."/>
            <person name="Sisk P."/>
            <person name="Stolte C."/>
            <person name="Sykes S."/>
            <person name="Wortman J."/>
            <person name="Nusbaum C."/>
            <person name="Birren B."/>
        </authorList>
    </citation>
    <scope>NUCLEOTIDE SEQUENCE</scope>
    <source>
        <strain evidence="2">ERTm3</strain>
    </source>
</reference>
<gene>
    <name evidence="2" type="ORF">NEQG_01676</name>
</gene>
<dbReference type="Proteomes" id="UP000002872">
    <property type="component" value="Unassembled WGS sequence"/>
</dbReference>
<keyword evidence="3" id="KW-1185">Reference proteome</keyword>
<dbReference type="EMBL" id="GL870879">
    <property type="protein sequence ID" value="EIJ88232.1"/>
    <property type="molecule type" value="Genomic_DNA"/>
</dbReference>
<dbReference type="AlphaFoldDB" id="I3EG85"/>
<dbReference type="InParanoid" id="I3EG85"/>
<dbReference type="OMA" id="SARCNDA"/>
<name>I3EG85_NEMP3</name>
<keyword evidence="1" id="KW-1133">Transmembrane helix</keyword>
<feature type="non-terminal residue" evidence="2">
    <location>
        <position position="1"/>
    </location>
</feature>
<sequence>VLDLKDLSARCNDAVTEDISYIDQVIQKSTKDRLTIQNIMQKLDAVKKDSFMLILIVTVVGLGALLFIGLLFK</sequence>
<dbReference type="VEuPathDB" id="MicrosporidiaDB:NEQG_01676"/>
<dbReference type="HOGENOM" id="CLU_180943_0_0_1"/>
<protein>
    <recommendedName>
        <fullName evidence="4">t-SNARE coiled-coil homology domain-containing protein</fullName>
    </recommendedName>
</protein>
<organism evidence="2 3">
    <name type="scientific">Nematocida parisii (strain ERTm3)</name>
    <name type="common">Nematode killer fungus</name>
    <dbReference type="NCBI Taxonomy" id="935791"/>
    <lineage>
        <taxon>Eukaryota</taxon>
        <taxon>Fungi</taxon>
        <taxon>Fungi incertae sedis</taxon>
        <taxon>Microsporidia</taxon>
        <taxon>Nematocida</taxon>
    </lineage>
</organism>
<evidence type="ECO:0008006" key="4">
    <source>
        <dbReference type="Google" id="ProtNLM"/>
    </source>
</evidence>
<evidence type="ECO:0000256" key="1">
    <source>
        <dbReference type="SAM" id="Phobius"/>
    </source>
</evidence>
<proteinExistence type="predicted"/>
<dbReference type="OrthoDB" id="2190691at2759"/>
<feature type="transmembrane region" description="Helical" evidence="1">
    <location>
        <begin position="50"/>
        <end position="72"/>
    </location>
</feature>
<evidence type="ECO:0000313" key="2">
    <source>
        <dbReference type="EMBL" id="EIJ88232.1"/>
    </source>
</evidence>
<keyword evidence="1" id="KW-0812">Transmembrane</keyword>
<accession>I3EG85</accession>
<keyword evidence="1" id="KW-0472">Membrane</keyword>
<evidence type="ECO:0000313" key="3">
    <source>
        <dbReference type="Proteomes" id="UP000002872"/>
    </source>
</evidence>